<gene>
    <name evidence="2" type="ORF">TIFTF001_027762</name>
</gene>
<keyword evidence="1" id="KW-0472">Membrane</keyword>
<keyword evidence="3" id="KW-1185">Reference proteome</keyword>
<sequence>MLERRFGAKISPPKLEFCCQAGQLLEGFAEDSGLESRGPGSRLSWRMEQLARAWTGSGARAWVSGLLAAGFVGGLGAIWAGITRIGLVVAAISEGEKKKRKIEGKEEKEK</sequence>
<protein>
    <submittedName>
        <fullName evidence="2">Uncharacterized protein</fullName>
    </submittedName>
</protein>
<name>A0AA88DNK9_FICCA</name>
<keyword evidence="1" id="KW-0812">Transmembrane</keyword>
<evidence type="ECO:0000256" key="1">
    <source>
        <dbReference type="SAM" id="Phobius"/>
    </source>
</evidence>
<dbReference type="AlphaFoldDB" id="A0AA88DNK9"/>
<keyword evidence="1" id="KW-1133">Transmembrane helix</keyword>
<accession>A0AA88DNK9</accession>
<proteinExistence type="predicted"/>
<organism evidence="2 3">
    <name type="scientific">Ficus carica</name>
    <name type="common">Common fig</name>
    <dbReference type="NCBI Taxonomy" id="3494"/>
    <lineage>
        <taxon>Eukaryota</taxon>
        <taxon>Viridiplantae</taxon>
        <taxon>Streptophyta</taxon>
        <taxon>Embryophyta</taxon>
        <taxon>Tracheophyta</taxon>
        <taxon>Spermatophyta</taxon>
        <taxon>Magnoliopsida</taxon>
        <taxon>eudicotyledons</taxon>
        <taxon>Gunneridae</taxon>
        <taxon>Pentapetalae</taxon>
        <taxon>rosids</taxon>
        <taxon>fabids</taxon>
        <taxon>Rosales</taxon>
        <taxon>Moraceae</taxon>
        <taxon>Ficeae</taxon>
        <taxon>Ficus</taxon>
    </lineage>
</organism>
<dbReference type="Proteomes" id="UP001187192">
    <property type="component" value="Unassembled WGS sequence"/>
</dbReference>
<dbReference type="EMBL" id="BTGU01000080">
    <property type="protein sequence ID" value="GMN58666.1"/>
    <property type="molecule type" value="Genomic_DNA"/>
</dbReference>
<comment type="caution">
    <text evidence="2">The sequence shown here is derived from an EMBL/GenBank/DDBJ whole genome shotgun (WGS) entry which is preliminary data.</text>
</comment>
<feature type="transmembrane region" description="Helical" evidence="1">
    <location>
        <begin position="66"/>
        <end position="92"/>
    </location>
</feature>
<evidence type="ECO:0000313" key="2">
    <source>
        <dbReference type="EMBL" id="GMN58666.1"/>
    </source>
</evidence>
<reference evidence="2" key="1">
    <citation type="submission" date="2023-07" db="EMBL/GenBank/DDBJ databases">
        <title>draft genome sequence of fig (Ficus carica).</title>
        <authorList>
            <person name="Takahashi T."/>
            <person name="Nishimura K."/>
        </authorList>
    </citation>
    <scope>NUCLEOTIDE SEQUENCE</scope>
</reference>
<evidence type="ECO:0000313" key="3">
    <source>
        <dbReference type="Proteomes" id="UP001187192"/>
    </source>
</evidence>